<name>A0ABT6U7R4_9GAMM</name>
<protein>
    <submittedName>
        <fullName evidence="1">Acylneuraminate cytidylyltransferase family protein</fullName>
    </submittedName>
</protein>
<proteinExistence type="predicted"/>
<dbReference type="PANTHER" id="PTHR21485">
    <property type="entry name" value="HAD SUPERFAMILY MEMBERS CMAS AND KDSC"/>
    <property type="match status" value="1"/>
</dbReference>
<dbReference type="EMBL" id="JAKUMG010000018">
    <property type="protein sequence ID" value="MDI4671255.1"/>
    <property type="molecule type" value="Genomic_DNA"/>
</dbReference>
<dbReference type="RefSeq" id="WP_175083411.1">
    <property type="nucleotide sequence ID" value="NZ_JAKUMG010000018.1"/>
</dbReference>
<dbReference type="Gene3D" id="3.90.550.10">
    <property type="entry name" value="Spore Coat Polysaccharide Biosynthesis Protein SpsA, Chain A"/>
    <property type="match status" value="1"/>
</dbReference>
<gene>
    <name evidence="1" type="ORF">MKZ47_19495</name>
</gene>
<keyword evidence="1" id="KW-0548">Nucleotidyltransferase</keyword>
<dbReference type="InterPro" id="IPR003329">
    <property type="entry name" value="Cytidylyl_trans"/>
</dbReference>
<dbReference type="Proteomes" id="UP001156974">
    <property type="component" value="Unassembled WGS sequence"/>
</dbReference>
<keyword evidence="2" id="KW-1185">Reference proteome</keyword>
<dbReference type="SUPFAM" id="SSF53448">
    <property type="entry name" value="Nucleotide-diphospho-sugar transferases"/>
    <property type="match status" value="1"/>
</dbReference>
<dbReference type="Pfam" id="PF02348">
    <property type="entry name" value="CTP_transf_3"/>
    <property type="match status" value="1"/>
</dbReference>
<dbReference type="CDD" id="cd02513">
    <property type="entry name" value="CMP-NeuAc_Synthase"/>
    <property type="match status" value="1"/>
</dbReference>
<reference evidence="1 2" key="1">
    <citation type="submission" date="2022-02" db="EMBL/GenBank/DDBJ databases">
        <title>Genome analysis of Beneficial Microorganisms for Coral consortium from Pocillopora damicornis.</title>
        <authorList>
            <person name="Rosado P.M."/>
            <person name="Cardoso P.M."/>
            <person name="Rosado J.G."/>
            <person name="Schultz J."/>
            <person name="Rocha U."/>
            <person name="Costa T.K."/>
            <person name="Peixoto R.S."/>
        </authorList>
    </citation>
    <scope>NUCLEOTIDE SEQUENCE [LARGE SCALE GENOMIC DNA]</scope>
    <source>
        <strain evidence="1 2">BMC5</strain>
    </source>
</reference>
<evidence type="ECO:0000313" key="2">
    <source>
        <dbReference type="Proteomes" id="UP001156974"/>
    </source>
</evidence>
<sequence length="230" mass="25942">MRPKVLAVVPARAGSKRLPQKNIKLLNGKPLIAYTFDEIQKSKYITTTVATSDCSKVIQISEQYANTYSLLRPEELASDTASSVDVLLHAVEYAEQFGSFDIICLLQPTSPLRTASDIDNAIELYIDKKAKGVVSMTQCEHSPLWSTPLGNKSDFKNFISQLQNTRSQDLPNYYQLNGAIYLVDKHTLFSQRKLFLEQDYYPYIMPAENSVDIDTQVDFIVADTLLKNKC</sequence>
<accession>A0ABT6U7R4</accession>
<dbReference type="InterPro" id="IPR029044">
    <property type="entry name" value="Nucleotide-diphossugar_trans"/>
</dbReference>
<dbReference type="InterPro" id="IPR050793">
    <property type="entry name" value="CMP-NeuNAc_synthase"/>
</dbReference>
<keyword evidence="1" id="KW-0808">Transferase</keyword>
<organism evidence="1 2">
    <name type="scientific">Pseudoalteromonas shioyasakiensis</name>
    <dbReference type="NCBI Taxonomy" id="1190813"/>
    <lineage>
        <taxon>Bacteria</taxon>
        <taxon>Pseudomonadati</taxon>
        <taxon>Pseudomonadota</taxon>
        <taxon>Gammaproteobacteria</taxon>
        <taxon>Alteromonadales</taxon>
        <taxon>Pseudoalteromonadaceae</taxon>
        <taxon>Pseudoalteromonas</taxon>
    </lineage>
</organism>
<comment type="caution">
    <text evidence="1">The sequence shown here is derived from an EMBL/GenBank/DDBJ whole genome shotgun (WGS) entry which is preliminary data.</text>
</comment>
<evidence type="ECO:0000313" key="1">
    <source>
        <dbReference type="EMBL" id="MDI4671255.1"/>
    </source>
</evidence>
<dbReference type="GO" id="GO:0016779">
    <property type="term" value="F:nucleotidyltransferase activity"/>
    <property type="evidence" value="ECO:0007669"/>
    <property type="project" value="UniProtKB-KW"/>
</dbReference>
<dbReference type="PANTHER" id="PTHR21485:SF6">
    <property type="entry name" value="N-ACYLNEURAMINATE CYTIDYLYLTRANSFERASE-RELATED"/>
    <property type="match status" value="1"/>
</dbReference>